<dbReference type="RefSeq" id="XP_001322897.1">
    <property type="nucleotide sequence ID" value="XM_001322862.1"/>
</dbReference>
<dbReference type="InterPro" id="IPR052603">
    <property type="entry name" value="EFCB6"/>
</dbReference>
<organism evidence="1 2">
    <name type="scientific">Trichomonas vaginalis (strain ATCC PRA-98 / G3)</name>
    <dbReference type="NCBI Taxonomy" id="412133"/>
    <lineage>
        <taxon>Eukaryota</taxon>
        <taxon>Metamonada</taxon>
        <taxon>Parabasalia</taxon>
        <taxon>Trichomonadida</taxon>
        <taxon>Trichomonadidae</taxon>
        <taxon>Trichomonas</taxon>
    </lineage>
</organism>
<name>A2E9M3_TRIV3</name>
<reference evidence="1" key="2">
    <citation type="journal article" date="2007" name="Science">
        <title>Draft genome sequence of the sexually transmitted pathogen Trichomonas vaginalis.</title>
        <authorList>
            <person name="Carlton J.M."/>
            <person name="Hirt R.P."/>
            <person name="Silva J.C."/>
            <person name="Delcher A.L."/>
            <person name="Schatz M."/>
            <person name="Zhao Q."/>
            <person name="Wortman J.R."/>
            <person name="Bidwell S.L."/>
            <person name="Alsmark U.C.M."/>
            <person name="Besteiro S."/>
            <person name="Sicheritz-Ponten T."/>
            <person name="Noel C.J."/>
            <person name="Dacks J.B."/>
            <person name="Foster P.G."/>
            <person name="Simillion C."/>
            <person name="Van de Peer Y."/>
            <person name="Miranda-Saavedra D."/>
            <person name="Barton G.J."/>
            <person name="Westrop G.D."/>
            <person name="Mueller S."/>
            <person name="Dessi D."/>
            <person name="Fiori P.L."/>
            <person name="Ren Q."/>
            <person name="Paulsen I."/>
            <person name="Zhang H."/>
            <person name="Bastida-Corcuera F.D."/>
            <person name="Simoes-Barbosa A."/>
            <person name="Brown M.T."/>
            <person name="Hayes R.D."/>
            <person name="Mukherjee M."/>
            <person name="Okumura C.Y."/>
            <person name="Schneider R."/>
            <person name="Smith A.J."/>
            <person name="Vanacova S."/>
            <person name="Villalvazo M."/>
            <person name="Haas B.J."/>
            <person name="Pertea M."/>
            <person name="Feldblyum T.V."/>
            <person name="Utterback T.R."/>
            <person name="Shu C.L."/>
            <person name="Osoegawa K."/>
            <person name="de Jong P.J."/>
            <person name="Hrdy I."/>
            <person name="Horvathova L."/>
            <person name="Zubacova Z."/>
            <person name="Dolezal P."/>
            <person name="Malik S.B."/>
            <person name="Logsdon J.M. Jr."/>
            <person name="Henze K."/>
            <person name="Gupta A."/>
            <person name="Wang C.C."/>
            <person name="Dunne R.L."/>
            <person name="Upcroft J.A."/>
            <person name="Upcroft P."/>
            <person name="White O."/>
            <person name="Salzberg S.L."/>
            <person name="Tang P."/>
            <person name="Chiu C.-H."/>
            <person name="Lee Y.-S."/>
            <person name="Embley T.M."/>
            <person name="Coombs G.H."/>
            <person name="Mottram J.C."/>
            <person name="Tachezy J."/>
            <person name="Fraser-Liggett C.M."/>
            <person name="Johnson P.J."/>
        </authorList>
    </citation>
    <scope>NUCLEOTIDE SEQUENCE [LARGE SCALE GENOMIC DNA]</scope>
    <source>
        <strain evidence="1">G3</strain>
    </source>
</reference>
<dbReference type="VEuPathDB" id="TrichDB:TVAG_157510"/>
<gene>
    <name evidence="1" type="ORF">TVAG_157510</name>
</gene>
<reference evidence="1" key="1">
    <citation type="submission" date="2006-10" db="EMBL/GenBank/DDBJ databases">
        <authorList>
            <person name="Amadeo P."/>
            <person name="Zhao Q."/>
            <person name="Wortman J."/>
            <person name="Fraser-Liggett C."/>
            <person name="Carlton J."/>
        </authorList>
    </citation>
    <scope>NUCLEOTIDE SEQUENCE</scope>
    <source>
        <strain evidence="1">G3</strain>
    </source>
</reference>
<protein>
    <recommendedName>
        <fullName evidence="3">EF hand family protein</fullName>
    </recommendedName>
</protein>
<dbReference type="PANTHER" id="PTHR20875:SF0">
    <property type="entry name" value="GH12158P"/>
    <property type="match status" value="1"/>
</dbReference>
<dbReference type="AlphaFoldDB" id="A2E9M3"/>
<dbReference type="InParanoid" id="A2E9M3"/>
<proteinExistence type="predicted"/>
<dbReference type="InterPro" id="IPR011992">
    <property type="entry name" value="EF-hand-dom_pair"/>
</dbReference>
<accession>A2E9M3</accession>
<dbReference type="VEuPathDB" id="TrichDB:TVAGG3_0746190"/>
<dbReference type="Proteomes" id="UP000001542">
    <property type="component" value="Unassembled WGS sequence"/>
</dbReference>
<sequence length="720" mass="83009">MCAQILPKLKNYCTTRGIDIPYELEYLDRKRTGFLNELTFRKFFSNIGYPINDQQFKDIVAANTTEKGIEIAKFISSIENSQDQESQQALDIAPIYPELKRLKGYLQTNNTTLREIFRRADPSCRGYVSENAFFHELGYSTDAKKIAAAFTFDKYEGVRYSLIERELNNLQLTTTKVKPDLSKLAESFEFNGIDMNNVFNQYDRYKTGRIPVEAFNAVIRNFSRDSQPIIEYYASPDGSVDIRQFSQDINMTTQTIRSTPKVVTRQVRQVDIDELVSYLKGELRSRHVRMSDFFGDLQHEELVKPQHFQGILNTAGLTISQDEVVALSQKFMNERGLVQLQPFLALFNDAPTQRIPEINVKGLREYLNFSSRRLLPLLQRQDPQRTGEVDIGVLSTILTRSGYAMNRMELEGIKRAFAGRLSPTSIKYEELCMAVDPEIPKQQPKEEPKVEKKQRELTPELMNLLKKANNAYKRNGVCALDEFRIVDMRQTGILTAREISDAVQCAEFTPQEFNKFLSYYPDHKYMDMVRDLQRDEVKADENDQPQKQQYDDNFVQKLAVLKGDLEVRSLTVADVLGARYVPVQRAIGLLAKYTDDAPMICQAFIDRKRPELVDTAVFSREIEKIPAKKKAVTRDDAGAIYRDLGELRAKFEARHCNPRRAFAGKPPKISYDELMDALRSLNIILDGRARFRIREHFEINGEVDWNNFIEEIEKSTTLAF</sequence>
<dbReference type="SUPFAM" id="SSF47473">
    <property type="entry name" value="EF-hand"/>
    <property type="match status" value="2"/>
</dbReference>
<evidence type="ECO:0000313" key="1">
    <source>
        <dbReference type="EMBL" id="EAY10674.1"/>
    </source>
</evidence>
<dbReference type="Gene3D" id="1.10.238.10">
    <property type="entry name" value="EF-hand"/>
    <property type="match status" value="1"/>
</dbReference>
<dbReference type="PANTHER" id="PTHR20875">
    <property type="entry name" value="EF-HAND CALCIUM-BINDING DOMAIN-CONTAINING PROTEIN 6-RELATED"/>
    <property type="match status" value="1"/>
</dbReference>
<dbReference type="KEGG" id="tva:4768609"/>
<evidence type="ECO:0000313" key="2">
    <source>
        <dbReference type="Proteomes" id="UP000001542"/>
    </source>
</evidence>
<evidence type="ECO:0008006" key="3">
    <source>
        <dbReference type="Google" id="ProtNLM"/>
    </source>
</evidence>
<dbReference type="EMBL" id="DS113334">
    <property type="protein sequence ID" value="EAY10674.1"/>
    <property type="molecule type" value="Genomic_DNA"/>
</dbReference>
<keyword evidence="2" id="KW-1185">Reference proteome</keyword>